<accession>A0A1E3H085</accession>
<dbReference type="FunFam" id="2.40.50.100:FF:000003">
    <property type="entry name" value="Acetyl-CoA carboxylase biotin carboxyl carrier protein"/>
    <property type="match status" value="1"/>
</dbReference>
<dbReference type="Proteomes" id="UP000094622">
    <property type="component" value="Unassembled WGS sequence"/>
</dbReference>
<evidence type="ECO:0000256" key="2">
    <source>
        <dbReference type="ARBA" id="ARBA00017562"/>
    </source>
</evidence>
<sequence length="155" mass="16278">MAKTTIDQTIIRQLAEILKDTDLSEIEVEQEGLRIRVARTLVATAHVGPAMMAPSYAPPQAAAPVADAAPLVVDPAKSVGVVPSPMVGTCYLAAEPGARAFVSVGDTVRVGQTLLIIEAMKHMNQISAPRAGKITAILVEDGQPVEYGEPLVVIE</sequence>
<evidence type="ECO:0000256" key="1">
    <source>
        <dbReference type="ARBA" id="ARBA00003761"/>
    </source>
</evidence>
<dbReference type="InterPro" id="IPR000089">
    <property type="entry name" value="Biotin_lipoyl"/>
</dbReference>
<dbReference type="NCBIfam" id="TIGR00531">
    <property type="entry name" value="BCCP"/>
    <property type="match status" value="1"/>
</dbReference>
<keyword evidence="7" id="KW-1185">Reference proteome</keyword>
<dbReference type="PRINTS" id="PR01071">
    <property type="entry name" value="ACOABIOTINCC"/>
</dbReference>
<dbReference type="Pfam" id="PF00364">
    <property type="entry name" value="Biotin_lipoyl"/>
    <property type="match status" value="1"/>
</dbReference>
<comment type="caution">
    <text evidence="6">The sequence shown here is derived from an EMBL/GenBank/DDBJ whole genome shotgun (WGS) entry which is preliminary data.</text>
</comment>
<feature type="domain" description="Lipoyl-binding" evidence="5">
    <location>
        <begin position="79"/>
        <end position="155"/>
    </location>
</feature>
<dbReference type="Gene3D" id="2.40.50.100">
    <property type="match status" value="1"/>
</dbReference>
<protein>
    <recommendedName>
        <fullName evidence="2 4">Biotin carboxyl carrier protein of acetyl-CoA carboxylase</fullName>
    </recommendedName>
</protein>
<evidence type="ECO:0000313" key="7">
    <source>
        <dbReference type="Proteomes" id="UP000094622"/>
    </source>
</evidence>
<organism evidence="6 7">
    <name type="scientific">Methylobrevis pamukkalensis</name>
    <dbReference type="NCBI Taxonomy" id="1439726"/>
    <lineage>
        <taxon>Bacteria</taxon>
        <taxon>Pseudomonadati</taxon>
        <taxon>Pseudomonadota</taxon>
        <taxon>Alphaproteobacteria</taxon>
        <taxon>Hyphomicrobiales</taxon>
        <taxon>Pleomorphomonadaceae</taxon>
        <taxon>Methylobrevis</taxon>
    </lineage>
</organism>
<evidence type="ECO:0000313" key="6">
    <source>
        <dbReference type="EMBL" id="ODN69727.1"/>
    </source>
</evidence>
<comment type="function">
    <text evidence="1 4">This protein is a component of the acetyl coenzyme A carboxylase complex; first, biotin carboxylase catalyzes the carboxylation of the carrier protein and then the transcarboxylase transfers the carboxyl group to form malonyl-CoA.</text>
</comment>
<dbReference type="SUPFAM" id="SSF51230">
    <property type="entry name" value="Single hybrid motif"/>
    <property type="match status" value="1"/>
</dbReference>
<name>A0A1E3H085_9HYPH</name>
<dbReference type="OrthoDB" id="9811735at2"/>
<keyword evidence="4" id="KW-0443">Lipid metabolism</keyword>
<dbReference type="PROSITE" id="PS50968">
    <property type="entry name" value="BIOTINYL_LIPOYL"/>
    <property type="match status" value="1"/>
</dbReference>
<keyword evidence="4" id="KW-0275">Fatty acid biosynthesis</keyword>
<comment type="pathway">
    <text evidence="4">Lipid metabolism; fatty acid biosynthesis.</text>
</comment>
<dbReference type="RefSeq" id="WP_069307427.1">
    <property type="nucleotide sequence ID" value="NZ_MCRJ01000077.1"/>
</dbReference>
<keyword evidence="4" id="KW-0276">Fatty acid metabolism</keyword>
<proteinExistence type="predicted"/>
<evidence type="ECO:0000256" key="3">
    <source>
        <dbReference type="ARBA" id="ARBA00023267"/>
    </source>
</evidence>
<dbReference type="GO" id="GO:0009317">
    <property type="term" value="C:acetyl-CoA carboxylase complex"/>
    <property type="evidence" value="ECO:0007669"/>
    <property type="project" value="InterPro"/>
</dbReference>
<evidence type="ECO:0000256" key="4">
    <source>
        <dbReference type="RuleBase" id="RU364072"/>
    </source>
</evidence>
<dbReference type="CDD" id="cd06850">
    <property type="entry name" value="biotinyl_domain"/>
    <property type="match status" value="1"/>
</dbReference>
<dbReference type="PANTHER" id="PTHR45266:SF3">
    <property type="entry name" value="OXALOACETATE DECARBOXYLASE ALPHA CHAIN"/>
    <property type="match status" value="1"/>
</dbReference>
<dbReference type="EMBL" id="MCRJ01000077">
    <property type="protein sequence ID" value="ODN69727.1"/>
    <property type="molecule type" value="Genomic_DNA"/>
</dbReference>
<dbReference type="InterPro" id="IPR001249">
    <property type="entry name" value="AcCoA_biotinCC"/>
</dbReference>
<dbReference type="PANTHER" id="PTHR45266">
    <property type="entry name" value="OXALOACETATE DECARBOXYLASE ALPHA CHAIN"/>
    <property type="match status" value="1"/>
</dbReference>
<dbReference type="PATRIC" id="fig|1439726.3.peg.3127"/>
<dbReference type="InterPro" id="IPR011053">
    <property type="entry name" value="Single_hybrid_motif"/>
</dbReference>
<dbReference type="InterPro" id="IPR050709">
    <property type="entry name" value="Biotin_Carboxyl_Carrier/Decarb"/>
</dbReference>
<dbReference type="GO" id="GO:0003989">
    <property type="term" value="F:acetyl-CoA carboxylase activity"/>
    <property type="evidence" value="ECO:0007669"/>
    <property type="project" value="InterPro"/>
</dbReference>
<dbReference type="AlphaFoldDB" id="A0A1E3H085"/>
<gene>
    <name evidence="6" type="primary">accB</name>
    <name evidence="6" type="ORF">A6302_02975</name>
</gene>
<dbReference type="UniPathway" id="UPA00094"/>
<dbReference type="GO" id="GO:0006633">
    <property type="term" value="P:fatty acid biosynthetic process"/>
    <property type="evidence" value="ECO:0007669"/>
    <property type="project" value="UniProtKB-UniPathway"/>
</dbReference>
<keyword evidence="4" id="KW-0444">Lipid biosynthesis</keyword>
<keyword evidence="3 4" id="KW-0092">Biotin</keyword>
<reference evidence="6 7" key="1">
    <citation type="submission" date="2016-07" db="EMBL/GenBank/DDBJ databases">
        <title>Draft Genome Sequence of Methylobrevis pamukkalensis PK2.</title>
        <authorList>
            <person name="Vasilenko O.V."/>
            <person name="Doronina N.V."/>
            <person name="Shmareva M.N."/>
            <person name="Tarlachkov S.V."/>
            <person name="Mustakhimov I."/>
            <person name="Trotsenko Y.A."/>
        </authorList>
    </citation>
    <scope>NUCLEOTIDE SEQUENCE [LARGE SCALE GENOMIC DNA]</scope>
    <source>
        <strain evidence="6 7">PK2</strain>
    </source>
</reference>
<evidence type="ECO:0000259" key="5">
    <source>
        <dbReference type="PROSITE" id="PS50968"/>
    </source>
</evidence>